<dbReference type="RefSeq" id="XP_041300362.1">
    <property type="nucleotide sequence ID" value="XM_041430677.1"/>
</dbReference>
<protein>
    <submittedName>
        <fullName evidence="1">Uncharacterized protein</fullName>
    </submittedName>
</protein>
<name>A0A9P7FLB6_9AGAM</name>
<feature type="non-terminal residue" evidence="1">
    <location>
        <position position="1"/>
    </location>
</feature>
<keyword evidence="2" id="KW-1185">Reference proteome</keyword>
<dbReference type="EMBL" id="JABBWM010000001">
    <property type="protein sequence ID" value="KAG2120986.1"/>
    <property type="molecule type" value="Genomic_DNA"/>
</dbReference>
<dbReference type="OrthoDB" id="3253976at2759"/>
<dbReference type="AlphaFoldDB" id="A0A9P7FLB6"/>
<organism evidence="1 2">
    <name type="scientific">Suillus discolor</name>
    <dbReference type="NCBI Taxonomy" id="1912936"/>
    <lineage>
        <taxon>Eukaryota</taxon>
        <taxon>Fungi</taxon>
        <taxon>Dikarya</taxon>
        <taxon>Basidiomycota</taxon>
        <taxon>Agaricomycotina</taxon>
        <taxon>Agaricomycetes</taxon>
        <taxon>Agaricomycetidae</taxon>
        <taxon>Boletales</taxon>
        <taxon>Suillineae</taxon>
        <taxon>Suillaceae</taxon>
        <taxon>Suillus</taxon>
    </lineage>
</organism>
<accession>A0A9P7FLB6</accession>
<comment type="caution">
    <text evidence="1">The sequence shown here is derived from an EMBL/GenBank/DDBJ whole genome shotgun (WGS) entry which is preliminary data.</text>
</comment>
<reference evidence="1" key="1">
    <citation type="journal article" date="2020" name="New Phytol.">
        <title>Comparative genomics reveals dynamic genome evolution in host specialist ectomycorrhizal fungi.</title>
        <authorList>
            <person name="Lofgren L.A."/>
            <person name="Nguyen N.H."/>
            <person name="Vilgalys R."/>
            <person name="Ruytinx J."/>
            <person name="Liao H.L."/>
            <person name="Branco S."/>
            <person name="Kuo A."/>
            <person name="LaButti K."/>
            <person name="Lipzen A."/>
            <person name="Andreopoulos W."/>
            <person name="Pangilinan J."/>
            <person name="Riley R."/>
            <person name="Hundley H."/>
            <person name="Na H."/>
            <person name="Barry K."/>
            <person name="Grigoriev I.V."/>
            <person name="Stajich J.E."/>
            <person name="Kennedy P.G."/>
        </authorList>
    </citation>
    <scope>NUCLEOTIDE SEQUENCE</scope>
    <source>
        <strain evidence="1">FC423</strain>
    </source>
</reference>
<evidence type="ECO:0000313" key="2">
    <source>
        <dbReference type="Proteomes" id="UP000823399"/>
    </source>
</evidence>
<evidence type="ECO:0000313" key="1">
    <source>
        <dbReference type="EMBL" id="KAG2120986.1"/>
    </source>
</evidence>
<sequence>LRILGFMESGLILNTCHSVSSTIRCGDVCRVAQTDVCLFDGLASMFLQDNSIQQCVSLIRLPRIRETAAQITSPLDAMTIACIIVIGT</sequence>
<gene>
    <name evidence="1" type="ORF">F5147DRAFT_563483</name>
</gene>
<dbReference type="Proteomes" id="UP000823399">
    <property type="component" value="Unassembled WGS sequence"/>
</dbReference>
<proteinExistence type="predicted"/>
<dbReference type="GeneID" id="64692936"/>